<dbReference type="STRING" id="105785.A0A2J7NKE5"/>
<dbReference type="InterPro" id="IPR002836">
    <property type="entry name" value="PDCD5-like"/>
</dbReference>
<sequence length="69" mass="7927">VNTLMIGKPEKGQLVENMLIQMARTGQIMGKLNESELIDILEKVSEQMQQRTTVKFDRRRAAVDSDDDY</sequence>
<protein>
    <submittedName>
        <fullName evidence="2">Programmed cell death protein 5</fullName>
    </submittedName>
</protein>
<proteinExistence type="inferred from homology"/>
<feature type="non-terminal residue" evidence="2">
    <location>
        <position position="1"/>
    </location>
</feature>
<dbReference type="EMBL" id="NEVH01054077">
    <property type="protein sequence ID" value="PNE09440.1"/>
    <property type="molecule type" value="Genomic_DNA"/>
</dbReference>
<dbReference type="Proteomes" id="UP000235965">
    <property type="component" value="Unassembled WGS sequence"/>
</dbReference>
<evidence type="ECO:0000313" key="3">
    <source>
        <dbReference type="Proteomes" id="UP000235965"/>
    </source>
</evidence>
<dbReference type="FunCoup" id="A0A2J7NKE5">
    <property type="interactions" value="1606"/>
</dbReference>
<dbReference type="InterPro" id="IPR036883">
    <property type="entry name" value="PDCD5-like_sf"/>
</dbReference>
<dbReference type="InParanoid" id="A0A2J7NKE5"/>
<dbReference type="Pfam" id="PF01984">
    <property type="entry name" value="dsDNA_bind"/>
    <property type="match status" value="1"/>
</dbReference>
<dbReference type="GO" id="GO:0005829">
    <property type="term" value="C:cytosol"/>
    <property type="evidence" value="ECO:0007669"/>
    <property type="project" value="TreeGrafter"/>
</dbReference>
<keyword evidence="3" id="KW-1185">Reference proteome</keyword>
<reference evidence="2 3" key="1">
    <citation type="submission" date="2017-12" db="EMBL/GenBank/DDBJ databases">
        <title>Hemimetabolous genomes reveal molecular basis of termite eusociality.</title>
        <authorList>
            <person name="Harrison M.C."/>
            <person name="Jongepier E."/>
            <person name="Robertson H.M."/>
            <person name="Arning N."/>
            <person name="Bitard-Feildel T."/>
            <person name="Chao H."/>
            <person name="Childers C.P."/>
            <person name="Dinh H."/>
            <person name="Doddapaneni H."/>
            <person name="Dugan S."/>
            <person name="Gowin J."/>
            <person name="Greiner C."/>
            <person name="Han Y."/>
            <person name="Hu H."/>
            <person name="Hughes D.S.T."/>
            <person name="Huylmans A.-K."/>
            <person name="Kemena C."/>
            <person name="Kremer L.P.M."/>
            <person name="Lee S.L."/>
            <person name="Lopez-Ezquerra A."/>
            <person name="Mallet L."/>
            <person name="Monroy-Kuhn J.M."/>
            <person name="Moser A."/>
            <person name="Murali S.C."/>
            <person name="Muzny D.M."/>
            <person name="Otani S."/>
            <person name="Piulachs M.-D."/>
            <person name="Poelchau M."/>
            <person name="Qu J."/>
            <person name="Schaub F."/>
            <person name="Wada-Katsumata A."/>
            <person name="Worley K.C."/>
            <person name="Xie Q."/>
            <person name="Ylla G."/>
            <person name="Poulsen M."/>
            <person name="Gibbs R.A."/>
            <person name="Schal C."/>
            <person name="Richards S."/>
            <person name="Belles X."/>
            <person name="Korb J."/>
            <person name="Bornberg-Bauer E."/>
        </authorList>
    </citation>
    <scope>NUCLEOTIDE SEQUENCE [LARGE SCALE GENOMIC DNA]</scope>
    <source>
        <tissue evidence="2">Whole body</tissue>
    </source>
</reference>
<dbReference type="Gene3D" id="1.10.8.140">
    <property type="entry name" value="PDCD5-like"/>
    <property type="match status" value="1"/>
</dbReference>
<comment type="caution">
    <text evidence="2">The sequence shown here is derived from an EMBL/GenBank/DDBJ whole genome shotgun (WGS) entry which is preliminary data.</text>
</comment>
<name>A0A2J7NKE5_9NEOP</name>
<gene>
    <name evidence="2" type="primary">PDCD5_0</name>
    <name evidence="2" type="ORF">B7P43_G00112</name>
</gene>
<dbReference type="PANTHER" id="PTHR10840:SF0">
    <property type="entry name" value="PROGRAMMED CELL DEATH PROTEIN 5"/>
    <property type="match status" value="1"/>
</dbReference>
<evidence type="ECO:0000313" key="2">
    <source>
        <dbReference type="EMBL" id="PNE09440.1"/>
    </source>
</evidence>
<dbReference type="GO" id="GO:0003677">
    <property type="term" value="F:DNA binding"/>
    <property type="evidence" value="ECO:0007669"/>
    <property type="project" value="InterPro"/>
</dbReference>
<dbReference type="OrthoDB" id="10252486at2759"/>
<accession>A0A2J7NKE5</accession>
<dbReference type="PANTHER" id="PTHR10840">
    <property type="entry name" value="PROGRAMMED CELL DEATH PROTEIN 5"/>
    <property type="match status" value="1"/>
</dbReference>
<dbReference type="SUPFAM" id="SSF46950">
    <property type="entry name" value="Double-stranded DNA-binding domain"/>
    <property type="match status" value="1"/>
</dbReference>
<comment type="similarity">
    <text evidence="1">Belongs to the PDCD5 family.</text>
</comment>
<organism evidence="2 3">
    <name type="scientific">Cryptotermes secundus</name>
    <dbReference type="NCBI Taxonomy" id="105785"/>
    <lineage>
        <taxon>Eukaryota</taxon>
        <taxon>Metazoa</taxon>
        <taxon>Ecdysozoa</taxon>
        <taxon>Arthropoda</taxon>
        <taxon>Hexapoda</taxon>
        <taxon>Insecta</taxon>
        <taxon>Pterygota</taxon>
        <taxon>Neoptera</taxon>
        <taxon>Polyneoptera</taxon>
        <taxon>Dictyoptera</taxon>
        <taxon>Blattodea</taxon>
        <taxon>Blattoidea</taxon>
        <taxon>Termitoidae</taxon>
        <taxon>Kalotermitidae</taxon>
        <taxon>Cryptotermitinae</taxon>
        <taxon>Cryptotermes</taxon>
    </lineage>
</organism>
<evidence type="ECO:0000256" key="1">
    <source>
        <dbReference type="ARBA" id="ARBA00010490"/>
    </source>
</evidence>
<dbReference type="AlphaFoldDB" id="A0A2J7NKE5"/>
<dbReference type="GO" id="GO:0005634">
    <property type="term" value="C:nucleus"/>
    <property type="evidence" value="ECO:0007669"/>
    <property type="project" value="TreeGrafter"/>
</dbReference>